<dbReference type="Gene3D" id="1.10.8.270">
    <property type="entry name" value="putative rabgap domain of human tbc1 domain family member 14 like domains"/>
    <property type="match status" value="1"/>
</dbReference>
<reference evidence="2" key="1">
    <citation type="submission" date="2021-12" db="EMBL/GenBank/DDBJ databases">
        <title>Prjna785345.</title>
        <authorList>
            <person name="Rujirawat T."/>
            <person name="Krajaejun T."/>
        </authorList>
    </citation>
    <scope>NUCLEOTIDE SEQUENCE</scope>
    <source>
        <strain evidence="2">Pi057C3</strain>
    </source>
</reference>
<evidence type="ECO:0000256" key="1">
    <source>
        <dbReference type="SAM" id="MobiDB-lite"/>
    </source>
</evidence>
<proteinExistence type="predicted"/>
<keyword evidence="3" id="KW-1185">Reference proteome</keyword>
<name>A0AAD5LIU7_PYTIN</name>
<dbReference type="EMBL" id="JAKCXM010000157">
    <property type="protein sequence ID" value="KAJ0400320.1"/>
    <property type="molecule type" value="Genomic_DNA"/>
</dbReference>
<sequence>MEHEAMRGMFHRITFAHNAREDPLEFEDISDEAFDFIAVAMYKPESLRKSSKYPSKPSTYQRSAVASSAVHPTLPVSNVVTVVPVSFSTDSSSPASMPKITDDSSETLSFNDRLNMLKWDPEDMPSYAKRQELFVFDEYAPRPATNKTLKTKTCGWLRRAVETCKQANLRRQQKPKLEDPPSSTYTTSRKRSRFMTPWGRQIPATQKDEPFQLGVNGGASLFADEEEEHFLAPSPRSCALDKLSFDCDEILSETESESLDSSSDSDGMDSASEFEWSRSTSMSSTYFSAAEDDSSSTTSERSVDDDTSFFVSKDAFCMQLDDYLCDDDECPRYDQIERDVTGSNSWMNEAERRSLCRILKAYVTYRPAASFRKEMIADAEECLVVFNGDELAAFNAFVLMCQNKS</sequence>
<feature type="region of interest" description="Disordered" evidence="1">
    <location>
        <begin position="254"/>
        <end position="274"/>
    </location>
</feature>
<feature type="compositionally biased region" description="Low complexity" evidence="1">
    <location>
        <begin position="259"/>
        <end position="274"/>
    </location>
</feature>
<dbReference type="AlphaFoldDB" id="A0AAD5LIU7"/>
<organism evidence="2 3">
    <name type="scientific">Pythium insidiosum</name>
    <name type="common">Pythiosis disease agent</name>
    <dbReference type="NCBI Taxonomy" id="114742"/>
    <lineage>
        <taxon>Eukaryota</taxon>
        <taxon>Sar</taxon>
        <taxon>Stramenopiles</taxon>
        <taxon>Oomycota</taxon>
        <taxon>Peronosporomycetes</taxon>
        <taxon>Pythiales</taxon>
        <taxon>Pythiaceae</taxon>
        <taxon>Pythium</taxon>
    </lineage>
</organism>
<gene>
    <name evidence="2" type="ORF">P43SY_002068</name>
</gene>
<feature type="region of interest" description="Disordered" evidence="1">
    <location>
        <begin position="168"/>
        <end position="207"/>
    </location>
</feature>
<evidence type="ECO:0000313" key="3">
    <source>
        <dbReference type="Proteomes" id="UP001209570"/>
    </source>
</evidence>
<protein>
    <submittedName>
        <fullName evidence="2">Uncharacterized protein</fullName>
    </submittedName>
</protein>
<accession>A0AAD5LIU7</accession>
<comment type="caution">
    <text evidence="2">The sequence shown here is derived from an EMBL/GenBank/DDBJ whole genome shotgun (WGS) entry which is preliminary data.</text>
</comment>
<dbReference type="Proteomes" id="UP001209570">
    <property type="component" value="Unassembled WGS sequence"/>
</dbReference>
<evidence type="ECO:0000313" key="2">
    <source>
        <dbReference type="EMBL" id="KAJ0400320.1"/>
    </source>
</evidence>